<evidence type="ECO:0000259" key="5">
    <source>
        <dbReference type="PROSITE" id="PS51832"/>
    </source>
</evidence>
<dbReference type="GO" id="GO:0005886">
    <property type="term" value="C:plasma membrane"/>
    <property type="evidence" value="ECO:0007669"/>
    <property type="project" value="TreeGrafter"/>
</dbReference>
<dbReference type="SUPFAM" id="SSF55785">
    <property type="entry name" value="PYP-like sensor domain (PAS domain)"/>
    <property type="match status" value="1"/>
</dbReference>
<dbReference type="GO" id="GO:1902201">
    <property type="term" value="P:negative regulation of bacterial-type flagellum-dependent cell motility"/>
    <property type="evidence" value="ECO:0007669"/>
    <property type="project" value="TreeGrafter"/>
</dbReference>
<organism evidence="6 7">
    <name type="scientific">Maioricimonas rarisocia</name>
    <dbReference type="NCBI Taxonomy" id="2528026"/>
    <lineage>
        <taxon>Bacteria</taxon>
        <taxon>Pseudomonadati</taxon>
        <taxon>Planctomycetota</taxon>
        <taxon>Planctomycetia</taxon>
        <taxon>Planctomycetales</taxon>
        <taxon>Planctomycetaceae</taxon>
        <taxon>Maioricimonas</taxon>
    </lineage>
</organism>
<evidence type="ECO:0000256" key="3">
    <source>
        <dbReference type="SAM" id="MobiDB-lite"/>
    </source>
</evidence>
<dbReference type="AlphaFoldDB" id="A0A517ZCV3"/>
<dbReference type="EC" id="2.7.7.65" evidence="1"/>
<feature type="compositionally biased region" description="Low complexity" evidence="3">
    <location>
        <begin position="547"/>
        <end position="559"/>
    </location>
</feature>
<feature type="domain" description="GGDEF" evidence="4">
    <location>
        <begin position="414"/>
        <end position="545"/>
    </location>
</feature>
<reference evidence="6 7" key="1">
    <citation type="submission" date="2019-02" db="EMBL/GenBank/DDBJ databases">
        <title>Deep-cultivation of Planctomycetes and their phenomic and genomic characterization uncovers novel biology.</title>
        <authorList>
            <person name="Wiegand S."/>
            <person name="Jogler M."/>
            <person name="Boedeker C."/>
            <person name="Pinto D."/>
            <person name="Vollmers J."/>
            <person name="Rivas-Marin E."/>
            <person name="Kohn T."/>
            <person name="Peeters S.H."/>
            <person name="Heuer A."/>
            <person name="Rast P."/>
            <person name="Oberbeckmann S."/>
            <person name="Bunk B."/>
            <person name="Jeske O."/>
            <person name="Meyerdierks A."/>
            <person name="Storesund J.E."/>
            <person name="Kallscheuer N."/>
            <person name="Luecker S."/>
            <person name="Lage O.M."/>
            <person name="Pohl T."/>
            <person name="Merkel B.J."/>
            <person name="Hornburger P."/>
            <person name="Mueller R.-W."/>
            <person name="Bruemmer F."/>
            <person name="Labrenz M."/>
            <person name="Spormann A.M."/>
            <person name="Op den Camp H."/>
            <person name="Overmann J."/>
            <person name="Amann R."/>
            <person name="Jetten M.S.M."/>
            <person name="Mascher T."/>
            <person name="Medema M.H."/>
            <person name="Devos D.P."/>
            <person name="Kaster A.-K."/>
            <person name="Ovreas L."/>
            <person name="Rohde M."/>
            <person name="Galperin M.Y."/>
            <person name="Jogler C."/>
        </authorList>
    </citation>
    <scope>NUCLEOTIDE SEQUENCE [LARGE SCALE GENOMIC DNA]</scope>
    <source>
        <strain evidence="6 7">Mal4</strain>
    </source>
</reference>
<dbReference type="PANTHER" id="PTHR45138:SF9">
    <property type="entry name" value="DIGUANYLATE CYCLASE DGCM-RELATED"/>
    <property type="match status" value="1"/>
</dbReference>
<evidence type="ECO:0000256" key="2">
    <source>
        <dbReference type="ARBA" id="ARBA00034247"/>
    </source>
</evidence>
<dbReference type="InterPro" id="IPR035965">
    <property type="entry name" value="PAS-like_dom_sf"/>
</dbReference>
<evidence type="ECO:0000259" key="4">
    <source>
        <dbReference type="PROSITE" id="PS50887"/>
    </source>
</evidence>
<dbReference type="InterPro" id="IPR000160">
    <property type="entry name" value="GGDEF_dom"/>
</dbReference>
<keyword evidence="7" id="KW-1185">Reference proteome</keyword>
<dbReference type="RefSeq" id="WP_197443716.1">
    <property type="nucleotide sequence ID" value="NZ_CP036275.1"/>
</dbReference>
<dbReference type="SUPFAM" id="SSF55073">
    <property type="entry name" value="Nucleotide cyclase"/>
    <property type="match status" value="1"/>
</dbReference>
<dbReference type="Gene3D" id="1.10.3210.10">
    <property type="entry name" value="Hypothetical protein af1432"/>
    <property type="match status" value="1"/>
</dbReference>
<dbReference type="CDD" id="cd01949">
    <property type="entry name" value="GGDEF"/>
    <property type="match status" value="1"/>
</dbReference>
<evidence type="ECO:0000313" key="6">
    <source>
        <dbReference type="EMBL" id="QDU40297.1"/>
    </source>
</evidence>
<keyword evidence="6" id="KW-0548">Nucleotidyltransferase</keyword>
<dbReference type="Gene3D" id="3.30.70.270">
    <property type="match status" value="1"/>
</dbReference>
<proteinExistence type="predicted"/>
<dbReference type="NCBIfam" id="TIGR00277">
    <property type="entry name" value="HDIG"/>
    <property type="match status" value="1"/>
</dbReference>
<dbReference type="PROSITE" id="PS50887">
    <property type="entry name" value="GGDEF"/>
    <property type="match status" value="1"/>
</dbReference>
<dbReference type="InterPro" id="IPR050469">
    <property type="entry name" value="Diguanylate_Cyclase"/>
</dbReference>
<gene>
    <name evidence="6" type="primary">ydaM</name>
    <name evidence="6" type="ORF">Mal4_46530</name>
</gene>
<dbReference type="InterPro" id="IPR043128">
    <property type="entry name" value="Rev_trsase/Diguanyl_cyclase"/>
</dbReference>
<dbReference type="FunFam" id="3.30.70.270:FF:000001">
    <property type="entry name" value="Diguanylate cyclase domain protein"/>
    <property type="match status" value="1"/>
</dbReference>
<dbReference type="CDD" id="cd00077">
    <property type="entry name" value="HDc"/>
    <property type="match status" value="1"/>
</dbReference>
<dbReference type="Pfam" id="PF00990">
    <property type="entry name" value="GGDEF"/>
    <property type="match status" value="1"/>
</dbReference>
<sequence>MDSSRVLASLLQLAGHAEDSDGGPDGQVASPDVLRSLLWALDFRDRATLNHSGRVALLAVGMAQQLGWEGRALRVLEVAALLHDIGKIGVPDHVLHKPGPLSVDETELVAAHHSTGVALLQACRIDRQVIECVGCAHGQTLDVTAPTNSIPLGSRILAVADAYDSLSHDQSYRQGLPHEKIISTLLEQPAQRFDRNLIHALARWIEKDGLRSLTRDADPAVSQATESPAAEWEDFEITRQANLLCHLFSYLHLLGSLYDGFYILDASDQFVIWSRGAESLLKRPSGSVLGKRRLNEHLNYVDGRGLPIPPEALPHKLAQATGEQQCSMLRAKLPDGEILHLEVQALPLLGDDGALLGVAEIIHVPDRSRRQPELYRELQRAASTDALTGMANRAELESRLRTIAENFEDGKSSGPYSVIFVDLDHFKQINDTFSHAVGDRVLVETAALLQDELYSGEVVGRYGGEEFVILCPDTDLDAAYRRAERLRKALLRSNVGGQPGLEVSASFGVAQAEPGDTAESVRHRADEALFEAKEAGRNRTCTRTSGSTTPAPVAAPAVAETPEESALRYTTEFQVRSDSELLFHKLRAFVSETQARLRDADDSQMRLLFGRPGPLGRWGSAPAKCAVELTVKLVAADPSAPKSRRCVTVAVTITPEGWGFDADRFRRRAAQVANELRSYLLAE</sequence>
<evidence type="ECO:0000256" key="1">
    <source>
        <dbReference type="ARBA" id="ARBA00012528"/>
    </source>
</evidence>
<dbReference type="SUPFAM" id="SSF109604">
    <property type="entry name" value="HD-domain/PDEase-like"/>
    <property type="match status" value="1"/>
</dbReference>
<dbReference type="SMART" id="SM00471">
    <property type="entry name" value="HDc"/>
    <property type="match status" value="1"/>
</dbReference>
<evidence type="ECO:0000313" key="7">
    <source>
        <dbReference type="Proteomes" id="UP000320496"/>
    </source>
</evidence>
<dbReference type="InterPro" id="IPR037522">
    <property type="entry name" value="HD_GYP_dom"/>
</dbReference>
<dbReference type="NCBIfam" id="TIGR00254">
    <property type="entry name" value="GGDEF"/>
    <property type="match status" value="1"/>
</dbReference>
<dbReference type="Pfam" id="PF13487">
    <property type="entry name" value="HD_5"/>
    <property type="match status" value="1"/>
</dbReference>
<accession>A0A517ZCV3</accession>
<comment type="catalytic activity">
    <reaction evidence="2">
        <text>2 GTP = 3',3'-c-di-GMP + 2 diphosphate</text>
        <dbReference type="Rhea" id="RHEA:24898"/>
        <dbReference type="ChEBI" id="CHEBI:33019"/>
        <dbReference type="ChEBI" id="CHEBI:37565"/>
        <dbReference type="ChEBI" id="CHEBI:58805"/>
        <dbReference type="EC" id="2.7.7.65"/>
    </reaction>
</comment>
<dbReference type="SMART" id="SM00267">
    <property type="entry name" value="GGDEF"/>
    <property type="match status" value="1"/>
</dbReference>
<dbReference type="GO" id="GO:0043709">
    <property type="term" value="P:cell adhesion involved in single-species biofilm formation"/>
    <property type="evidence" value="ECO:0007669"/>
    <property type="project" value="TreeGrafter"/>
</dbReference>
<protein>
    <recommendedName>
        <fullName evidence="1">diguanylate cyclase</fullName>
        <ecNumber evidence="1">2.7.7.65</ecNumber>
    </recommendedName>
</protein>
<name>A0A517ZCV3_9PLAN</name>
<dbReference type="PROSITE" id="PS51832">
    <property type="entry name" value="HD_GYP"/>
    <property type="match status" value="1"/>
</dbReference>
<dbReference type="EMBL" id="CP036275">
    <property type="protein sequence ID" value="QDU40297.1"/>
    <property type="molecule type" value="Genomic_DNA"/>
</dbReference>
<dbReference type="InterPro" id="IPR006675">
    <property type="entry name" value="HDIG_dom"/>
</dbReference>
<dbReference type="Gene3D" id="3.30.450.20">
    <property type="entry name" value="PAS domain"/>
    <property type="match status" value="1"/>
</dbReference>
<dbReference type="InterPro" id="IPR029787">
    <property type="entry name" value="Nucleotide_cyclase"/>
</dbReference>
<dbReference type="Proteomes" id="UP000320496">
    <property type="component" value="Chromosome"/>
</dbReference>
<keyword evidence="6" id="KW-0808">Transferase</keyword>
<dbReference type="GO" id="GO:0052621">
    <property type="term" value="F:diguanylate cyclase activity"/>
    <property type="evidence" value="ECO:0007669"/>
    <property type="project" value="UniProtKB-EC"/>
</dbReference>
<dbReference type="KEGG" id="mri:Mal4_46530"/>
<feature type="domain" description="HD-GYP" evidence="5">
    <location>
        <begin position="26"/>
        <end position="217"/>
    </location>
</feature>
<feature type="region of interest" description="Disordered" evidence="3">
    <location>
        <begin position="536"/>
        <end position="559"/>
    </location>
</feature>
<dbReference type="InterPro" id="IPR003607">
    <property type="entry name" value="HD/PDEase_dom"/>
</dbReference>
<dbReference type="PANTHER" id="PTHR45138">
    <property type="entry name" value="REGULATORY COMPONENTS OF SENSORY TRANSDUCTION SYSTEM"/>
    <property type="match status" value="1"/>
</dbReference>